<dbReference type="AlphaFoldDB" id="A7N4J3"/>
<accession>A7N4J3</accession>
<dbReference type="PATRIC" id="fig|338187.36.peg.5407"/>
<reference evidence="1 2" key="1">
    <citation type="submission" date="2007-08" db="EMBL/GenBank/DDBJ databases">
        <authorList>
            <consortium name="The Vibrio harveyi Genome Sequencing Project"/>
            <person name="Bassler B."/>
            <person name="Clifton S.W."/>
            <person name="Fulton L."/>
            <person name="Delehaunty K."/>
            <person name="Fronick C."/>
            <person name="Harrison M."/>
            <person name="Markivic C."/>
            <person name="Fulton R."/>
            <person name="Tin-Wollam A.-M."/>
            <person name="Shah N."/>
            <person name="Pepin K."/>
            <person name="Nash W."/>
            <person name="Thiruvilangam P."/>
            <person name="Bhonagiri V."/>
            <person name="Waters C."/>
            <person name="Tu K.C."/>
            <person name="Irgon J."/>
            <person name="Wilson R.K."/>
        </authorList>
    </citation>
    <scope>NUCLEOTIDE SEQUENCE [LARGE SCALE GENOMIC DNA]</scope>
    <source>
        <strain evidence="2">ATCC BAA-1116 / BB120</strain>
    </source>
</reference>
<name>A7N4J3_VIBC1</name>
<evidence type="ECO:0000313" key="1">
    <source>
        <dbReference type="EMBL" id="ABU74450.1"/>
    </source>
</evidence>
<dbReference type="KEGG" id="vha:VIBHAR_06559"/>
<evidence type="ECO:0000313" key="2">
    <source>
        <dbReference type="Proteomes" id="UP000008152"/>
    </source>
</evidence>
<dbReference type="EMBL" id="CP000790">
    <property type="protein sequence ID" value="ABU74450.1"/>
    <property type="molecule type" value="Genomic_DNA"/>
</dbReference>
<proteinExistence type="predicted"/>
<sequence length="45" mass="5323">MPDVRSATKLRLNTFNLTNKKRPRNLRALLYSFEVYLSNDIPMQP</sequence>
<gene>
    <name evidence="1" type="ordered locus">VIBHAR_06559</name>
</gene>
<organism evidence="1 2">
    <name type="scientific">Vibrio campbellii (strain ATCC BAA-1116)</name>
    <dbReference type="NCBI Taxonomy" id="2902295"/>
    <lineage>
        <taxon>Bacteria</taxon>
        <taxon>Pseudomonadati</taxon>
        <taxon>Pseudomonadota</taxon>
        <taxon>Gammaproteobacteria</taxon>
        <taxon>Vibrionales</taxon>
        <taxon>Vibrionaceae</taxon>
        <taxon>Vibrio</taxon>
    </lineage>
</organism>
<protein>
    <submittedName>
        <fullName evidence="1">Uncharacterized protein</fullName>
    </submittedName>
</protein>
<dbReference type="Proteomes" id="UP000008152">
    <property type="component" value="Chromosome II"/>
</dbReference>